<name>A0A5C8JIA7_9BACT</name>
<keyword evidence="2" id="KW-1185">Reference proteome</keyword>
<keyword evidence="1" id="KW-0121">Carboxypeptidase</keyword>
<gene>
    <name evidence="1" type="ORF">FVR03_15270</name>
</gene>
<dbReference type="InterPro" id="IPR008969">
    <property type="entry name" value="CarboxyPept-like_regulatory"/>
</dbReference>
<dbReference type="OrthoDB" id="1115630at2"/>
<dbReference type="Pfam" id="PF13715">
    <property type="entry name" value="CarbopepD_reg_2"/>
    <property type="match status" value="1"/>
</dbReference>
<proteinExistence type="predicted"/>
<organism evidence="1 2">
    <name type="scientific">Pontibacter qinzhouensis</name>
    <dbReference type="NCBI Taxonomy" id="2603253"/>
    <lineage>
        <taxon>Bacteria</taxon>
        <taxon>Pseudomonadati</taxon>
        <taxon>Bacteroidota</taxon>
        <taxon>Cytophagia</taxon>
        <taxon>Cytophagales</taxon>
        <taxon>Hymenobacteraceae</taxon>
        <taxon>Pontibacter</taxon>
    </lineage>
</organism>
<dbReference type="GO" id="GO:0004180">
    <property type="term" value="F:carboxypeptidase activity"/>
    <property type="evidence" value="ECO:0007669"/>
    <property type="project" value="UniProtKB-KW"/>
</dbReference>
<dbReference type="SUPFAM" id="SSF49464">
    <property type="entry name" value="Carboxypeptidase regulatory domain-like"/>
    <property type="match status" value="1"/>
</dbReference>
<evidence type="ECO:0000313" key="1">
    <source>
        <dbReference type="EMBL" id="TXK37489.1"/>
    </source>
</evidence>
<dbReference type="AlphaFoldDB" id="A0A5C8JIA7"/>
<keyword evidence="1" id="KW-0645">Protease</keyword>
<reference evidence="1 2" key="1">
    <citation type="submission" date="2019-08" db="EMBL/GenBank/DDBJ databases">
        <authorList>
            <person name="Shi S."/>
        </authorList>
    </citation>
    <scope>NUCLEOTIDE SEQUENCE [LARGE SCALE GENOMIC DNA]</scope>
    <source>
        <strain evidence="1 2">GY10130</strain>
    </source>
</reference>
<keyword evidence="1" id="KW-0378">Hydrolase</keyword>
<dbReference type="RefSeq" id="WP_147922628.1">
    <property type="nucleotide sequence ID" value="NZ_VRTY01000060.1"/>
</dbReference>
<protein>
    <submittedName>
        <fullName evidence="1">Carboxypeptidase-like regulatory domain-containing protein</fullName>
    </submittedName>
</protein>
<dbReference type="EMBL" id="VRTY01000060">
    <property type="protein sequence ID" value="TXK37489.1"/>
    <property type="molecule type" value="Genomic_DNA"/>
</dbReference>
<sequence>MKLTLVPDSSFLKKNKWLLAPLLAVFFFLLLSAPQETKAQGGKRVVQLSGFVALGDSLYGVAAVSVYVPGTNRGTYTNEYGFFSVPVLAGDSIVFSGLGYKKQYLKIPATYASQSYSIIMQMQEEATELPQVEVFPWPTERDFRQAVLAVKLPDQGRSNAAKNLDPALLEELFRITPMDAGANFNVWSQQQVRGIEQQNMIPTVSPFAVLKLIDMIKKGEFKNKK</sequence>
<comment type="caution">
    <text evidence="1">The sequence shown here is derived from an EMBL/GenBank/DDBJ whole genome shotgun (WGS) entry which is preliminary data.</text>
</comment>
<evidence type="ECO:0000313" key="2">
    <source>
        <dbReference type="Proteomes" id="UP000321926"/>
    </source>
</evidence>
<accession>A0A5C8JIA7</accession>
<dbReference type="Proteomes" id="UP000321926">
    <property type="component" value="Unassembled WGS sequence"/>
</dbReference>